<dbReference type="PANTHER" id="PTHR42743">
    <property type="entry name" value="AMINO-ACID AMINOTRANSFERASE"/>
    <property type="match status" value="1"/>
</dbReference>
<keyword evidence="10" id="KW-1185">Reference proteome</keyword>
<evidence type="ECO:0000256" key="8">
    <source>
        <dbReference type="ARBA" id="ARBA00049229"/>
    </source>
</evidence>
<dbReference type="Gene3D" id="3.30.470.10">
    <property type="match status" value="1"/>
</dbReference>
<comment type="catalytic activity">
    <reaction evidence="8">
        <text>L-leucine + 2-oxoglutarate = 4-methyl-2-oxopentanoate + L-glutamate</text>
        <dbReference type="Rhea" id="RHEA:18321"/>
        <dbReference type="ChEBI" id="CHEBI:16810"/>
        <dbReference type="ChEBI" id="CHEBI:17865"/>
        <dbReference type="ChEBI" id="CHEBI:29985"/>
        <dbReference type="ChEBI" id="CHEBI:57427"/>
        <dbReference type="EC" id="2.6.1.42"/>
    </reaction>
</comment>
<evidence type="ECO:0000256" key="6">
    <source>
        <dbReference type="ARBA" id="ARBA00048212"/>
    </source>
</evidence>
<evidence type="ECO:0000256" key="4">
    <source>
        <dbReference type="ARBA" id="ARBA00009320"/>
    </source>
</evidence>
<sequence>MINYNGNIGSETNLKLSHSNRGINYGDAVFETLRMTAGKLNFWEDHYFRLMASMRIMRMEIPMNFTMEFLEAQVHDLFEAASEEKKDSYRIKILVWRIEGGKYTPDTNDVEYLISYEKITNPFYTLNTDSYEIELFKDHYVTSGLLSTLKSNNKLLNVLGSIYAKENDYANCLVLNEKKQVVEALNGNIFLVNGYKIKTPPLEDGCLNGVLRKQIIAILSQLPDYVLEIESVSPFELQKANEIFITNVVTGIQPVSKYRKKEYTSVVAKELLGKLNVKVRLG</sequence>
<dbReference type="RefSeq" id="WP_068592353.1">
    <property type="nucleotide sequence ID" value="NZ_LRXL01000037.1"/>
</dbReference>
<comment type="pathway">
    <text evidence="1">Amino-acid biosynthesis; L-isoleucine biosynthesis; L-isoleucine from 2-oxobutanoate: step 4/4.</text>
</comment>
<dbReference type="GO" id="GO:0046394">
    <property type="term" value="P:carboxylic acid biosynthetic process"/>
    <property type="evidence" value="ECO:0007669"/>
    <property type="project" value="UniProtKB-ARBA"/>
</dbReference>
<evidence type="ECO:0000256" key="5">
    <source>
        <dbReference type="ARBA" id="ARBA00013053"/>
    </source>
</evidence>
<comment type="catalytic activity">
    <reaction evidence="7">
        <text>L-isoleucine + 2-oxoglutarate = (S)-3-methyl-2-oxopentanoate + L-glutamate</text>
        <dbReference type="Rhea" id="RHEA:24801"/>
        <dbReference type="ChEBI" id="CHEBI:16810"/>
        <dbReference type="ChEBI" id="CHEBI:29985"/>
        <dbReference type="ChEBI" id="CHEBI:35146"/>
        <dbReference type="ChEBI" id="CHEBI:58045"/>
        <dbReference type="EC" id="2.6.1.42"/>
    </reaction>
</comment>
<dbReference type="PANTHER" id="PTHR42743:SF11">
    <property type="entry name" value="AMINODEOXYCHORISMATE LYASE"/>
    <property type="match status" value="1"/>
</dbReference>
<accession>A0A167HS44</accession>
<dbReference type="InterPro" id="IPR036038">
    <property type="entry name" value="Aminotransferase-like"/>
</dbReference>
<comment type="pathway">
    <text evidence="2">Amino-acid biosynthesis; L-valine biosynthesis; L-valine from pyruvate: step 4/4.</text>
</comment>
<name>A0A167HS44_9FLAO</name>
<comment type="caution">
    <text evidence="9">The sequence shown here is derived from an EMBL/GenBank/DDBJ whole genome shotgun (WGS) entry which is preliminary data.</text>
</comment>
<comment type="pathway">
    <text evidence="3">Amino-acid biosynthesis; L-leucine biosynthesis; L-leucine from 3-methyl-2-oxobutanoate: step 4/4.</text>
</comment>
<dbReference type="AlphaFoldDB" id="A0A167HS44"/>
<dbReference type="CDD" id="cd00449">
    <property type="entry name" value="PLPDE_IV"/>
    <property type="match status" value="1"/>
</dbReference>
<proteinExistence type="inferred from homology"/>
<dbReference type="GO" id="GO:0004084">
    <property type="term" value="F:branched-chain-amino-acid transaminase activity"/>
    <property type="evidence" value="ECO:0007669"/>
    <property type="project" value="UniProtKB-EC"/>
</dbReference>
<gene>
    <name evidence="9" type="ORF">ULVI_10035</name>
</gene>
<dbReference type="InterPro" id="IPR050571">
    <property type="entry name" value="Class-IV_PLP-Dep_Aminotrnsfr"/>
</dbReference>
<protein>
    <recommendedName>
        <fullName evidence="5">branched-chain-amino-acid transaminase</fullName>
        <ecNumber evidence="5">2.6.1.42</ecNumber>
    </recommendedName>
</protein>
<organism evidence="9 10">
    <name type="scientific">Cochleicola gelatinilyticus</name>
    <dbReference type="NCBI Taxonomy" id="1763537"/>
    <lineage>
        <taxon>Bacteria</taxon>
        <taxon>Pseudomonadati</taxon>
        <taxon>Bacteroidota</taxon>
        <taxon>Flavobacteriia</taxon>
        <taxon>Flavobacteriales</taxon>
        <taxon>Flavobacteriaceae</taxon>
        <taxon>Cochleicola</taxon>
    </lineage>
</organism>
<evidence type="ECO:0000256" key="1">
    <source>
        <dbReference type="ARBA" id="ARBA00004824"/>
    </source>
</evidence>
<evidence type="ECO:0000256" key="2">
    <source>
        <dbReference type="ARBA" id="ARBA00004931"/>
    </source>
</evidence>
<dbReference type="Gene3D" id="3.20.10.10">
    <property type="entry name" value="D-amino Acid Aminotransferase, subunit A, domain 2"/>
    <property type="match status" value="1"/>
</dbReference>
<evidence type="ECO:0000313" key="9">
    <source>
        <dbReference type="EMBL" id="OAB78907.1"/>
    </source>
</evidence>
<dbReference type="Proteomes" id="UP000077013">
    <property type="component" value="Unassembled WGS sequence"/>
</dbReference>
<dbReference type="OrthoDB" id="9805628at2"/>
<evidence type="ECO:0000256" key="7">
    <source>
        <dbReference type="ARBA" id="ARBA00048798"/>
    </source>
</evidence>
<dbReference type="InterPro" id="IPR043131">
    <property type="entry name" value="BCAT-like_N"/>
</dbReference>
<comment type="catalytic activity">
    <reaction evidence="6">
        <text>L-valine + 2-oxoglutarate = 3-methyl-2-oxobutanoate + L-glutamate</text>
        <dbReference type="Rhea" id="RHEA:24813"/>
        <dbReference type="ChEBI" id="CHEBI:11851"/>
        <dbReference type="ChEBI" id="CHEBI:16810"/>
        <dbReference type="ChEBI" id="CHEBI:29985"/>
        <dbReference type="ChEBI" id="CHEBI:57762"/>
        <dbReference type="EC" id="2.6.1.42"/>
    </reaction>
</comment>
<dbReference type="InterPro" id="IPR001544">
    <property type="entry name" value="Aminotrans_IV"/>
</dbReference>
<reference evidence="9 10" key="1">
    <citation type="submission" date="2016-02" db="EMBL/GenBank/DDBJ databases">
        <title>Ulvibacter sp. LPB0005, isolated from Thais luteostoma.</title>
        <authorList>
            <person name="Shin S.-K."/>
            <person name="Yi H."/>
        </authorList>
    </citation>
    <scope>NUCLEOTIDE SEQUENCE [LARGE SCALE GENOMIC DNA]</scope>
    <source>
        <strain evidence="9 10">LPB0005</strain>
    </source>
</reference>
<dbReference type="EMBL" id="LRXL01000037">
    <property type="protein sequence ID" value="OAB78907.1"/>
    <property type="molecule type" value="Genomic_DNA"/>
</dbReference>
<keyword evidence="9" id="KW-0808">Transferase</keyword>
<dbReference type="STRING" id="1763537.ULVI_10035"/>
<dbReference type="Pfam" id="PF01063">
    <property type="entry name" value="Aminotran_4"/>
    <property type="match status" value="1"/>
</dbReference>
<dbReference type="SUPFAM" id="SSF56752">
    <property type="entry name" value="D-aminoacid aminotransferase-like PLP-dependent enzymes"/>
    <property type="match status" value="1"/>
</dbReference>
<dbReference type="EC" id="2.6.1.42" evidence="5"/>
<evidence type="ECO:0000313" key="10">
    <source>
        <dbReference type="Proteomes" id="UP000077013"/>
    </source>
</evidence>
<keyword evidence="9" id="KW-0032">Aminotransferase</keyword>
<comment type="similarity">
    <text evidence="4">Belongs to the class-IV pyridoxal-phosphate-dependent aminotransferase family.</text>
</comment>
<dbReference type="InterPro" id="IPR043132">
    <property type="entry name" value="BCAT-like_C"/>
</dbReference>
<evidence type="ECO:0000256" key="3">
    <source>
        <dbReference type="ARBA" id="ARBA00005072"/>
    </source>
</evidence>